<dbReference type="InterPro" id="IPR020904">
    <property type="entry name" value="Sc_DH/Rdtase_CS"/>
</dbReference>
<dbReference type="PROSITE" id="PS00061">
    <property type="entry name" value="ADH_SHORT"/>
    <property type="match status" value="1"/>
</dbReference>
<reference evidence="3" key="2">
    <citation type="submission" date="2021-02" db="EMBL/GenBank/DDBJ databases">
        <title>Aspergillus puulaauensis MK2 genome sequence.</title>
        <authorList>
            <person name="Futagami T."/>
            <person name="Mori K."/>
            <person name="Kadooka C."/>
            <person name="Tanaka T."/>
        </authorList>
    </citation>
    <scope>NUCLEOTIDE SEQUENCE</scope>
    <source>
        <strain evidence="3">MK2</strain>
    </source>
</reference>
<reference evidence="3" key="1">
    <citation type="submission" date="2021-01" db="EMBL/GenBank/DDBJ databases">
        <authorList>
            <consortium name="Aspergillus puulaauensis MK2 genome sequencing consortium"/>
            <person name="Kazuki M."/>
            <person name="Futagami T."/>
        </authorList>
    </citation>
    <scope>NUCLEOTIDE SEQUENCE</scope>
    <source>
        <strain evidence="3">MK2</strain>
    </source>
</reference>
<dbReference type="Pfam" id="PF13561">
    <property type="entry name" value="adh_short_C2"/>
    <property type="match status" value="1"/>
</dbReference>
<dbReference type="GO" id="GO:0016616">
    <property type="term" value="F:oxidoreductase activity, acting on the CH-OH group of donors, NAD or NADP as acceptor"/>
    <property type="evidence" value="ECO:0007669"/>
    <property type="project" value="TreeGrafter"/>
</dbReference>
<proteinExistence type="inferred from homology"/>
<organism evidence="3 4">
    <name type="scientific">Aspergillus puulaauensis</name>
    <dbReference type="NCBI Taxonomy" id="1220207"/>
    <lineage>
        <taxon>Eukaryota</taxon>
        <taxon>Fungi</taxon>
        <taxon>Dikarya</taxon>
        <taxon>Ascomycota</taxon>
        <taxon>Pezizomycotina</taxon>
        <taxon>Eurotiomycetes</taxon>
        <taxon>Eurotiomycetidae</taxon>
        <taxon>Eurotiales</taxon>
        <taxon>Aspergillaceae</taxon>
        <taxon>Aspergillus</taxon>
    </lineage>
</organism>
<protein>
    <submittedName>
        <fullName evidence="3">Uncharacterized protein</fullName>
    </submittedName>
</protein>
<dbReference type="CDD" id="cd05233">
    <property type="entry name" value="SDR_c"/>
    <property type="match status" value="1"/>
</dbReference>
<sequence>MLDFTEKVVLITGIGCQGVGWGNGLAIGASFASQGATVFGCDIILAAAEEARWRILERTANATITVMQADATSAESMEAFVSACVAKHGRIDVLVNNVGRSEPGDPATMTENTWNGQIDINLKSVYLTTHLVLPIMEKQDSGGCIVNISSVAGLRYIGKPQVAYATAKAAIVQFTKTTAVMYASRKIRVNVVTPGLIDTPLVHRLAEKYAGGEYDKFRQTRDRQVPMGAMGTAWDVANAVVFMAAREAAYITGSELVVDGGLVCSTGDPGV</sequence>
<dbReference type="GO" id="GO:0006633">
    <property type="term" value="P:fatty acid biosynthetic process"/>
    <property type="evidence" value="ECO:0007669"/>
    <property type="project" value="TreeGrafter"/>
</dbReference>
<dbReference type="PANTHER" id="PTHR42760:SF122">
    <property type="entry name" value="NAD(P)-BINDING PROTEIN"/>
    <property type="match status" value="1"/>
</dbReference>
<dbReference type="RefSeq" id="XP_041559019.1">
    <property type="nucleotide sequence ID" value="XM_041706655.1"/>
</dbReference>
<dbReference type="SUPFAM" id="SSF51735">
    <property type="entry name" value="NAD(P)-binding Rossmann-fold domains"/>
    <property type="match status" value="1"/>
</dbReference>
<dbReference type="PRINTS" id="PR00081">
    <property type="entry name" value="GDHRDH"/>
</dbReference>
<dbReference type="EMBL" id="AP024447">
    <property type="protein sequence ID" value="BCS26825.1"/>
    <property type="molecule type" value="Genomic_DNA"/>
</dbReference>
<dbReference type="KEGG" id="apuu:APUU_51536A"/>
<dbReference type="Gene3D" id="3.40.50.720">
    <property type="entry name" value="NAD(P)-binding Rossmann-like Domain"/>
    <property type="match status" value="1"/>
</dbReference>
<dbReference type="PRINTS" id="PR00080">
    <property type="entry name" value="SDRFAMILY"/>
</dbReference>
<name>A0A7R7XSC2_9EURO</name>
<dbReference type="FunFam" id="3.40.50.720:FF:000084">
    <property type="entry name" value="Short-chain dehydrogenase reductase"/>
    <property type="match status" value="1"/>
</dbReference>
<keyword evidence="4" id="KW-1185">Reference proteome</keyword>
<dbReference type="GeneID" id="64976830"/>
<dbReference type="InterPro" id="IPR036291">
    <property type="entry name" value="NAD(P)-bd_dom_sf"/>
</dbReference>
<gene>
    <name evidence="3" type="ORF">APUU_51536A</name>
</gene>
<keyword evidence="2" id="KW-0521">NADP</keyword>
<evidence type="ECO:0000313" key="4">
    <source>
        <dbReference type="Proteomes" id="UP000654913"/>
    </source>
</evidence>
<dbReference type="GO" id="GO:0048038">
    <property type="term" value="F:quinone binding"/>
    <property type="evidence" value="ECO:0007669"/>
    <property type="project" value="TreeGrafter"/>
</dbReference>
<dbReference type="OrthoDB" id="498125at2759"/>
<dbReference type="InterPro" id="IPR002347">
    <property type="entry name" value="SDR_fam"/>
</dbReference>
<evidence type="ECO:0000256" key="2">
    <source>
        <dbReference type="ARBA" id="ARBA00022857"/>
    </source>
</evidence>
<dbReference type="Proteomes" id="UP000654913">
    <property type="component" value="Chromosome 5"/>
</dbReference>
<accession>A0A7R7XSC2</accession>
<evidence type="ECO:0000313" key="3">
    <source>
        <dbReference type="EMBL" id="BCS26825.1"/>
    </source>
</evidence>
<dbReference type="GO" id="GO:0044550">
    <property type="term" value="P:secondary metabolite biosynthetic process"/>
    <property type="evidence" value="ECO:0007669"/>
    <property type="project" value="UniProtKB-ARBA"/>
</dbReference>
<evidence type="ECO:0000256" key="1">
    <source>
        <dbReference type="ARBA" id="ARBA00006484"/>
    </source>
</evidence>
<comment type="similarity">
    <text evidence="1">Belongs to the short-chain dehydrogenases/reductases (SDR) family.</text>
</comment>
<dbReference type="PANTHER" id="PTHR42760">
    <property type="entry name" value="SHORT-CHAIN DEHYDROGENASES/REDUCTASES FAMILY MEMBER"/>
    <property type="match status" value="1"/>
</dbReference>
<dbReference type="AlphaFoldDB" id="A0A7R7XSC2"/>